<dbReference type="AlphaFoldDB" id="A0A1F7UW65"/>
<feature type="transmembrane region" description="Helical" evidence="1">
    <location>
        <begin position="20"/>
        <end position="47"/>
    </location>
</feature>
<dbReference type="InterPro" id="IPR012902">
    <property type="entry name" value="N_methyl_site"/>
</dbReference>
<organism evidence="2 3">
    <name type="scientific">Candidatus Uhrbacteria bacterium RIFCSPLOWO2_01_FULL_47_25</name>
    <dbReference type="NCBI Taxonomy" id="1802402"/>
    <lineage>
        <taxon>Bacteria</taxon>
        <taxon>Candidatus Uhriibacteriota</taxon>
    </lineage>
</organism>
<evidence type="ECO:0008006" key="4">
    <source>
        <dbReference type="Google" id="ProtNLM"/>
    </source>
</evidence>
<gene>
    <name evidence="2" type="ORF">A2936_02460</name>
</gene>
<proteinExistence type="predicted"/>
<dbReference type="SUPFAM" id="SSF49464">
    <property type="entry name" value="Carboxypeptidase regulatory domain-like"/>
    <property type="match status" value="1"/>
</dbReference>
<evidence type="ECO:0000313" key="3">
    <source>
        <dbReference type="Proteomes" id="UP000176846"/>
    </source>
</evidence>
<dbReference type="EMBL" id="MGEK01000020">
    <property type="protein sequence ID" value="OGL82496.1"/>
    <property type="molecule type" value="Genomic_DNA"/>
</dbReference>
<dbReference type="InterPro" id="IPR008969">
    <property type="entry name" value="CarboxyPept-like_regulatory"/>
</dbReference>
<reference evidence="2 3" key="1">
    <citation type="journal article" date="2016" name="Nat. Commun.">
        <title>Thousands of microbial genomes shed light on interconnected biogeochemical processes in an aquifer system.</title>
        <authorList>
            <person name="Anantharaman K."/>
            <person name="Brown C.T."/>
            <person name="Hug L.A."/>
            <person name="Sharon I."/>
            <person name="Castelle C.J."/>
            <person name="Probst A.J."/>
            <person name="Thomas B.C."/>
            <person name="Singh A."/>
            <person name="Wilkins M.J."/>
            <person name="Karaoz U."/>
            <person name="Brodie E.L."/>
            <person name="Williams K.H."/>
            <person name="Hubbard S.S."/>
            <person name="Banfield J.F."/>
        </authorList>
    </citation>
    <scope>NUCLEOTIDE SEQUENCE [LARGE SCALE GENOMIC DNA]</scope>
</reference>
<dbReference type="PROSITE" id="PS00409">
    <property type="entry name" value="PROKAR_NTER_METHYL"/>
    <property type="match status" value="1"/>
</dbReference>
<comment type="caution">
    <text evidence="2">The sequence shown here is derived from an EMBL/GenBank/DDBJ whole genome shotgun (WGS) entry which is preliminary data.</text>
</comment>
<sequence length="612" mass="64494">MLLIGGQNRKYGQLFQNRGLVSCVRGLTLIEVMIALAIFLAMGLAIYEVIIRLTRLNTVSVQRVVATAIANETIETIRNLTYTDVGTVGGLPNGVVPQTNIITRQNMTFTVATTIRNIDDPFDGTISGNPAPVDTAPADYKQAEVVVTCTSCQYPSAVRLVTTIAPNGLEISTGNGALFIRVINAMAQPLPGAVVHITNSSVSPPVDLTDTTNATGELQLVDVPPSVNGYHIEVTQGGYSSDVTLAATVDNPNPSKPDATVAAQEVTQITFAIDALSTISLTTSNTICTPLAGVATHLAGSKLIGSAPDILKYDENTVSDGGGQINRTLEWDTYSTTITDPSYTLIGTVGTLPINLLPNSHQDISLILGSPTAHGLHITVKDATTLLPISGATVNVTRTGFNQSADTGRGYLRQTDWSGGGGQNNFVDESKYQSDDAQVDIATVGQVSLAQNGGDYYASGVITSSTFDTGGPTNFTNISWAPVSQPPAVGADSIKFQIATNNDNATWNFVGPDNTDATYYTVSNETINPAHNNSRYLRYKVFLSTADVAATPILSDAAVSFTSGCVPPGQVFFSGLGSYDYDIYVTASGYDSDTRSVSVSGWTNNEVLLTPS</sequence>
<keyword evidence="1" id="KW-0812">Transmembrane</keyword>
<keyword evidence="1" id="KW-0472">Membrane</keyword>
<dbReference type="Pfam" id="PF07963">
    <property type="entry name" value="N_methyl"/>
    <property type="match status" value="1"/>
</dbReference>
<protein>
    <recommendedName>
        <fullName evidence="4">PEGA domain-containing protein</fullName>
    </recommendedName>
</protein>
<name>A0A1F7UW65_9BACT</name>
<evidence type="ECO:0000256" key="1">
    <source>
        <dbReference type="SAM" id="Phobius"/>
    </source>
</evidence>
<keyword evidence="1" id="KW-1133">Transmembrane helix</keyword>
<evidence type="ECO:0000313" key="2">
    <source>
        <dbReference type="EMBL" id="OGL82496.1"/>
    </source>
</evidence>
<dbReference type="Proteomes" id="UP000176846">
    <property type="component" value="Unassembled WGS sequence"/>
</dbReference>
<dbReference type="NCBIfam" id="TIGR02532">
    <property type="entry name" value="IV_pilin_GFxxxE"/>
    <property type="match status" value="1"/>
</dbReference>
<accession>A0A1F7UW65</accession>